<dbReference type="SUPFAM" id="SSF48452">
    <property type="entry name" value="TPR-like"/>
    <property type="match status" value="3"/>
</dbReference>
<dbReference type="Pfam" id="PF13174">
    <property type="entry name" value="TPR_6"/>
    <property type="match status" value="1"/>
</dbReference>
<accession>A0ABR8LSL0</accession>
<evidence type="ECO:0000313" key="2">
    <source>
        <dbReference type="EMBL" id="MBD3862825.1"/>
    </source>
</evidence>
<reference evidence="2 3" key="1">
    <citation type="submission" date="2020-09" db="EMBL/GenBank/DDBJ databases">
        <title>Bacillus nautilus sp. nov., Chryseoglobus crepusculi sp. nov, and Psychrobacter noctis sp. nov., isolated from deep-sea sponges from the equatorial Atlantic.</title>
        <authorList>
            <person name="Stennett H.L."/>
            <person name="Williams S.E."/>
        </authorList>
    </citation>
    <scope>NUCLEOTIDE SEQUENCE [LARGE SCALE GENOMIC DNA]</scope>
    <source>
        <strain evidence="2 3">28M-24</strain>
    </source>
</reference>
<comment type="caution">
    <text evidence="2">The sequence shown here is derived from an EMBL/GenBank/DDBJ whole genome shotgun (WGS) entry which is preliminary data.</text>
</comment>
<dbReference type="RefSeq" id="WP_191101079.1">
    <property type="nucleotide sequence ID" value="NZ_JACXXH010000002.1"/>
</dbReference>
<proteinExistence type="predicted"/>
<evidence type="ECO:0000256" key="1">
    <source>
        <dbReference type="PROSITE-ProRule" id="PRU00339"/>
    </source>
</evidence>
<dbReference type="SMART" id="SM00028">
    <property type="entry name" value="TPR"/>
    <property type="match status" value="7"/>
</dbReference>
<dbReference type="PANTHER" id="PTHR12558:SF13">
    <property type="entry name" value="CELL DIVISION CYCLE PROTEIN 27 HOMOLOG"/>
    <property type="match status" value="1"/>
</dbReference>
<sequence length="594" mass="68946">MILKRYPLIILLLFSVILNAQEDLVAREYFINGEFEKALTSYKKLYNKNTNNTNYLLQLVKIEQQLELYKDAETRLLEVINTNNYPELLVELGYNYNLQNDSISANKYYNKAIATLDDNTNNAYRVGRTFENLSLLNQAITTYKKAMTLNPSLEFNMQLARIYGTQGEVEKMFESYIDLIETSDSYLNTIKRSISEFITNDASNENNIFLKKILLKKIQQTQDLKWNELLSWLFIQQKDYNKAFAQEKAIYKRQMQSLNRLVELGLIAENQKQYDDAIAVFNYIIDNTQDIDTKLVGHLKVLQIKTKIATPSDYNDIKNKYETVLETYGKTPQTLSLQINYAHFLAFNFNQEDQAILILKNTLKYKLSEYDLAPVKLELGDILILKEKFNEALIYYTQIERNLKNSTIAQEARFKIAKASYYKGDFKWAESQLKILKSSTSQLTANDALDLKLLISDNRAEDSLQVALTKYAKADLLAFQNKNDQAITILNSILEEHKTEVIIPQALLKQATLFEIKKEYQNAKVNYKRIITDFKDSILTDNALYNLAELLANHLNQPEEAKQLYEELLFNHSDSIYAVDARKKFRALRGDTLN</sequence>
<dbReference type="Pfam" id="PF13181">
    <property type="entry name" value="TPR_8"/>
    <property type="match status" value="1"/>
</dbReference>
<dbReference type="PROSITE" id="PS50005">
    <property type="entry name" value="TPR"/>
    <property type="match status" value="1"/>
</dbReference>
<keyword evidence="3" id="KW-1185">Reference proteome</keyword>
<dbReference type="Proteomes" id="UP000627521">
    <property type="component" value="Unassembled WGS sequence"/>
</dbReference>
<keyword evidence="1" id="KW-0802">TPR repeat</keyword>
<dbReference type="Gene3D" id="1.25.40.10">
    <property type="entry name" value="Tetratricopeptide repeat domain"/>
    <property type="match status" value="3"/>
</dbReference>
<dbReference type="PANTHER" id="PTHR12558">
    <property type="entry name" value="CELL DIVISION CYCLE 16,23,27"/>
    <property type="match status" value="1"/>
</dbReference>
<evidence type="ECO:0000313" key="3">
    <source>
        <dbReference type="Proteomes" id="UP000627521"/>
    </source>
</evidence>
<protein>
    <submittedName>
        <fullName evidence="2">Tetratricopeptide repeat protein</fullName>
    </submittedName>
</protein>
<gene>
    <name evidence="2" type="ORF">IEG06_05140</name>
</gene>
<dbReference type="InterPro" id="IPR019734">
    <property type="entry name" value="TPR_rpt"/>
</dbReference>
<dbReference type="EMBL" id="JACXXH010000002">
    <property type="protein sequence ID" value="MBD3862825.1"/>
    <property type="molecule type" value="Genomic_DNA"/>
</dbReference>
<feature type="repeat" description="TPR" evidence="1">
    <location>
        <begin position="120"/>
        <end position="153"/>
    </location>
</feature>
<organism evidence="2 3">
    <name type="scientific">Olleya marilimosa</name>
    <dbReference type="NCBI Taxonomy" id="272164"/>
    <lineage>
        <taxon>Bacteria</taxon>
        <taxon>Pseudomonadati</taxon>
        <taxon>Bacteroidota</taxon>
        <taxon>Flavobacteriia</taxon>
        <taxon>Flavobacteriales</taxon>
        <taxon>Flavobacteriaceae</taxon>
    </lineage>
</organism>
<dbReference type="InterPro" id="IPR011990">
    <property type="entry name" value="TPR-like_helical_dom_sf"/>
</dbReference>
<name>A0ABR8LSL0_9FLAO</name>